<dbReference type="EMBL" id="JBGLYH010000025">
    <property type="protein sequence ID" value="MEZ7197140.1"/>
    <property type="molecule type" value="Genomic_DNA"/>
</dbReference>
<dbReference type="InterPro" id="IPR014408">
    <property type="entry name" value="dGMP_Pdiesterase_EAL/HD-GYP"/>
</dbReference>
<dbReference type="PANTHER" id="PTHR33525:SF4">
    <property type="entry name" value="CYCLIC DI-GMP PHOSPHODIESTERASE CDGJ"/>
    <property type="match status" value="1"/>
</dbReference>
<accession>A0ABV4K539</accession>
<dbReference type="RefSeq" id="WP_371386660.1">
    <property type="nucleotide sequence ID" value="NZ_JBGLYH010000025.1"/>
</dbReference>
<dbReference type="Proteomes" id="UP001568698">
    <property type="component" value="Unassembled WGS sequence"/>
</dbReference>
<proteinExistence type="predicted"/>
<keyword evidence="3" id="KW-1185">Reference proteome</keyword>
<dbReference type="Gene3D" id="3.20.20.450">
    <property type="entry name" value="EAL domain"/>
    <property type="match status" value="1"/>
</dbReference>
<name>A0ABV4K539_9BACT</name>
<dbReference type="SUPFAM" id="SSF109604">
    <property type="entry name" value="HD-domain/PDEase-like"/>
    <property type="match status" value="1"/>
</dbReference>
<dbReference type="PIRSF" id="PIRSF003180">
    <property type="entry name" value="DiGMPpdiest_YuxH"/>
    <property type="match status" value="1"/>
</dbReference>
<evidence type="ECO:0000313" key="3">
    <source>
        <dbReference type="Proteomes" id="UP001568698"/>
    </source>
</evidence>
<protein>
    <submittedName>
        <fullName evidence="2">EAL and HDOD domain-containing protein</fullName>
    </submittedName>
</protein>
<dbReference type="InterPro" id="IPR013976">
    <property type="entry name" value="HDOD"/>
</dbReference>
<sequence length="416" mass="46509">MTDEKTYESVFVARQPIFDAQNETWGYMMLFRDSEDADRAVFTDNSEATMSLVSNLPLCDTPQNSKTRFLIHFTPEAVIRGIPHAIPWDNTVIILEELEDPDEALIVALGDLMLDGYELALNNFEGKPGCERLAELADTLLIDVEGKDQAELDTIVTRAKKFGVTRIIAKRVENVADLEKARNAGFHLFHGFFFKRPQIESGRKISSAKATRLKLFEIIEKEEPNFDALAPAIEADVAISYRLLNFLNSANFSFATKVTSIKQAVVLTGWKPIRNWLRLIILTDLTPSEKTLELAYISAHRAKLFETAALGSGYEEDSDTLFIVGLFSLLDAMLDTDMKEITNHLPVDDEVKATLCGKKTRFTPWLDLAKAIEASDWDEVGQRAAALNLLPGTVAVSYQHAFTWADAFFSSKPCAD</sequence>
<dbReference type="PANTHER" id="PTHR33525">
    <property type="match status" value="1"/>
</dbReference>
<dbReference type="Gene3D" id="1.10.3210.10">
    <property type="entry name" value="Hypothetical protein af1432"/>
    <property type="match status" value="1"/>
</dbReference>
<evidence type="ECO:0000313" key="2">
    <source>
        <dbReference type="EMBL" id="MEZ7197140.1"/>
    </source>
</evidence>
<dbReference type="InterPro" id="IPR035919">
    <property type="entry name" value="EAL_sf"/>
</dbReference>
<evidence type="ECO:0000259" key="1">
    <source>
        <dbReference type="PROSITE" id="PS51833"/>
    </source>
</evidence>
<dbReference type="PROSITE" id="PS51833">
    <property type="entry name" value="HDOD"/>
    <property type="match status" value="1"/>
</dbReference>
<comment type="caution">
    <text evidence="2">The sequence shown here is derived from an EMBL/GenBank/DDBJ whole genome shotgun (WGS) entry which is preliminary data.</text>
</comment>
<dbReference type="Pfam" id="PF08668">
    <property type="entry name" value="HDOD"/>
    <property type="match status" value="1"/>
</dbReference>
<reference evidence="2 3" key="1">
    <citation type="submission" date="2024-08" db="EMBL/GenBank/DDBJ databases">
        <title>Sulfate-reducing bacteria isolated from formation water of the oil field in Kazakhstan and description of Pseudodesulfovibrio sp.</title>
        <authorList>
            <person name="Bidzhieva S.K."/>
            <person name="Tourova T.P."/>
            <person name="Grouzdev D.S."/>
            <person name="Beletsky A.V."/>
            <person name="Sokolova D.S."/>
            <person name="Samigullina S.R."/>
            <person name="Poltaraus A.B."/>
            <person name="Avtukh A.N."/>
            <person name="Tereshina V.M."/>
            <person name="Zhaparov N.S."/>
            <person name="Mardanov A.V."/>
            <person name="Nazina T.N."/>
        </authorList>
    </citation>
    <scope>NUCLEOTIDE SEQUENCE [LARGE SCALE GENOMIC DNA]</scope>
    <source>
        <strain evidence="2 3">9FUS</strain>
    </source>
</reference>
<dbReference type="InterPro" id="IPR052340">
    <property type="entry name" value="RNase_Y/CdgJ"/>
</dbReference>
<feature type="domain" description="HDOD" evidence="1">
    <location>
        <begin position="205"/>
        <end position="393"/>
    </location>
</feature>
<gene>
    <name evidence="2" type="ORF">AB6M95_10305</name>
</gene>
<organism evidence="2 3">
    <name type="scientific">Pseudodesulfovibrio karagichevae</name>
    <dbReference type="NCBI Taxonomy" id="3239305"/>
    <lineage>
        <taxon>Bacteria</taxon>
        <taxon>Pseudomonadati</taxon>
        <taxon>Thermodesulfobacteriota</taxon>
        <taxon>Desulfovibrionia</taxon>
        <taxon>Desulfovibrionales</taxon>
        <taxon>Desulfovibrionaceae</taxon>
    </lineage>
</organism>
<dbReference type="SUPFAM" id="SSF141868">
    <property type="entry name" value="EAL domain-like"/>
    <property type="match status" value="1"/>
</dbReference>